<reference evidence="2 3" key="1">
    <citation type="submission" date="2024-05" db="EMBL/GenBank/DDBJ databases">
        <authorList>
            <person name="Yi C."/>
        </authorList>
    </citation>
    <scope>NUCLEOTIDE SEQUENCE [LARGE SCALE GENOMIC DNA]</scope>
    <source>
        <strain evidence="2 3">XS13</strain>
    </source>
</reference>
<keyword evidence="2" id="KW-0489">Methyltransferase</keyword>
<dbReference type="EMBL" id="JBDXMX010000003">
    <property type="protein sequence ID" value="MEO9247769.1"/>
    <property type="molecule type" value="Genomic_DNA"/>
</dbReference>
<dbReference type="CDD" id="cd02440">
    <property type="entry name" value="AdoMet_MTases"/>
    <property type="match status" value="1"/>
</dbReference>
<protein>
    <submittedName>
        <fullName evidence="2">Methyltransferase domain-containing protein</fullName>
    </submittedName>
</protein>
<organism evidence="2 3">
    <name type="scientific">Citricoccus nitrophenolicus</name>
    <dbReference type="NCBI Taxonomy" id="863575"/>
    <lineage>
        <taxon>Bacteria</taxon>
        <taxon>Bacillati</taxon>
        <taxon>Actinomycetota</taxon>
        <taxon>Actinomycetes</taxon>
        <taxon>Micrococcales</taxon>
        <taxon>Micrococcaceae</taxon>
        <taxon>Citricoccus</taxon>
    </lineage>
</organism>
<sequence length="195" mass="21056">MPYAPDFDALYRADPDPFAVGSRWYERRKIAVVLASLSRPEYSVGWDAAAGTGHLARGLAARCRRVLATDASAVAVESLAARDVPENVTVRQSALPELPAEARAADLVVVSEVLYYLPDRERAATLEMLAGLEAEIVAVHWRHHPGDTYLSGAETTRELHAVLTQAGFSRAVAHEDTDFVLSVHRPAAAGTPEAT</sequence>
<proteinExistence type="predicted"/>
<dbReference type="InterPro" id="IPR029063">
    <property type="entry name" value="SAM-dependent_MTases_sf"/>
</dbReference>
<keyword evidence="2" id="KW-0808">Transferase</keyword>
<name>A0ABV0IHY1_9MICC</name>
<evidence type="ECO:0000313" key="3">
    <source>
        <dbReference type="Proteomes" id="UP001484097"/>
    </source>
</evidence>
<dbReference type="Pfam" id="PF13649">
    <property type="entry name" value="Methyltransf_25"/>
    <property type="match status" value="1"/>
</dbReference>
<gene>
    <name evidence="2" type="ORF">ABDK96_08765</name>
</gene>
<keyword evidence="3" id="KW-1185">Reference proteome</keyword>
<dbReference type="Proteomes" id="UP001484097">
    <property type="component" value="Unassembled WGS sequence"/>
</dbReference>
<comment type="caution">
    <text evidence="2">The sequence shown here is derived from an EMBL/GenBank/DDBJ whole genome shotgun (WGS) entry which is preliminary data.</text>
</comment>
<accession>A0ABV0IHY1</accession>
<dbReference type="InterPro" id="IPR041698">
    <property type="entry name" value="Methyltransf_25"/>
</dbReference>
<dbReference type="GO" id="GO:0008168">
    <property type="term" value="F:methyltransferase activity"/>
    <property type="evidence" value="ECO:0007669"/>
    <property type="project" value="UniProtKB-KW"/>
</dbReference>
<feature type="domain" description="Methyltransferase" evidence="1">
    <location>
        <begin position="47"/>
        <end position="129"/>
    </location>
</feature>
<dbReference type="Gene3D" id="3.40.50.150">
    <property type="entry name" value="Vaccinia Virus protein VP39"/>
    <property type="match status" value="1"/>
</dbReference>
<dbReference type="GO" id="GO:0032259">
    <property type="term" value="P:methylation"/>
    <property type="evidence" value="ECO:0007669"/>
    <property type="project" value="UniProtKB-KW"/>
</dbReference>
<evidence type="ECO:0000259" key="1">
    <source>
        <dbReference type="Pfam" id="PF13649"/>
    </source>
</evidence>
<dbReference type="RefSeq" id="WP_347920425.1">
    <property type="nucleotide sequence ID" value="NZ_JBDXMX010000003.1"/>
</dbReference>
<dbReference type="SUPFAM" id="SSF53335">
    <property type="entry name" value="S-adenosyl-L-methionine-dependent methyltransferases"/>
    <property type="match status" value="1"/>
</dbReference>
<evidence type="ECO:0000313" key="2">
    <source>
        <dbReference type="EMBL" id="MEO9247769.1"/>
    </source>
</evidence>